<dbReference type="EMBL" id="AOGW02000008">
    <property type="protein sequence ID" value="EMY62420.1"/>
    <property type="molecule type" value="Genomic_DNA"/>
</dbReference>
<reference evidence="1" key="1">
    <citation type="submission" date="2013-03" db="EMBL/GenBank/DDBJ databases">
        <authorList>
            <person name="Harkins D.M."/>
            <person name="Durkin A.S."/>
            <person name="Brinkac L.M."/>
            <person name="Haft D.H."/>
            <person name="Selengut J.D."/>
            <person name="Sanka R."/>
            <person name="DePew J."/>
            <person name="Purushe J."/>
            <person name="Hartskeerl R.A."/>
            <person name="Ahmed A."/>
            <person name="van der Linden H."/>
            <person name="Goris M.G.A."/>
            <person name="Vinetz J.M."/>
            <person name="Sutton G.G."/>
            <person name="Nierman W.C."/>
            <person name="Fouts D.E."/>
        </authorList>
    </citation>
    <scope>NUCLEOTIDE SEQUENCE [LARGE SCALE GENOMIC DNA]</scope>
    <source>
        <strain evidence="1">LT 11-33</strain>
    </source>
</reference>
<name>N1VZG4_9LEPT</name>
<keyword evidence="2" id="KW-1185">Reference proteome</keyword>
<protein>
    <submittedName>
        <fullName evidence="1">Uncharacterized protein</fullName>
    </submittedName>
</protein>
<dbReference type="STRING" id="1257025.LEP1GSC203_2174"/>
<evidence type="ECO:0000313" key="2">
    <source>
        <dbReference type="Proteomes" id="UP000012371"/>
    </source>
</evidence>
<comment type="caution">
    <text evidence="1">The sequence shown here is derived from an EMBL/GenBank/DDBJ whole genome shotgun (WGS) entry which is preliminary data.</text>
</comment>
<organism evidence="1 2">
    <name type="scientific">Leptospira terpstrae serovar Hualin str. LT 11-33 = ATCC 700639</name>
    <dbReference type="NCBI Taxonomy" id="1257025"/>
    <lineage>
        <taxon>Bacteria</taxon>
        <taxon>Pseudomonadati</taxon>
        <taxon>Spirochaetota</taxon>
        <taxon>Spirochaetia</taxon>
        <taxon>Leptospirales</taxon>
        <taxon>Leptospiraceae</taxon>
        <taxon>Leptospira</taxon>
    </lineage>
</organism>
<dbReference type="Proteomes" id="UP000012371">
    <property type="component" value="Unassembled WGS sequence"/>
</dbReference>
<dbReference type="RefSeq" id="WP_002973168.1">
    <property type="nucleotide sequence ID" value="NZ_AOGW02000008.1"/>
</dbReference>
<gene>
    <name evidence="1" type="ORF">LEP1GSC203_2174</name>
</gene>
<dbReference type="OrthoDB" id="328992at2"/>
<dbReference type="AlphaFoldDB" id="N1VZG4"/>
<evidence type="ECO:0000313" key="1">
    <source>
        <dbReference type="EMBL" id="EMY62420.1"/>
    </source>
</evidence>
<accession>N1VZG4</accession>
<proteinExistence type="predicted"/>
<sequence>MNSYFHKTIVLRLLIQVLILGLILKCSTLDKKTAMRGFYQTAHLRPHQQLAYAEKYGYNSECLVLMEGPVPSRMEPCSIGDRRSGRDMYQETEVQVAGDFFPVEWPVTGYIYGLHVNNEYYQDVILYSNSFHRRDYPWFYPTYTYRNIYSGQVMRNNTGYYNSMYPYGLYMRGR</sequence>